<comment type="caution">
    <text evidence="4">The sequence shown here is derived from an EMBL/GenBank/DDBJ whole genome shotgun (WGS) entry which is preliminary data.</text>
</comment>
<dbReference type="Proteomes" id="UP000789595">
    <property type="component" value="Unassembled WGS sequence"/>
</dbReference>
<dbReference type="AlphaFoldDB" id="A0A8J2SN44"/>
<dbReference type="Gene3D" id="3.40.605.10">
    <property type="entry name" value="Aldehyde Dehydrogenase, Chain A, domain 1"/>
    <property type="match status" value="1"/>
</dbReference>
<gene>
    <name evidence="4" type="ORF">PECAL_5P01720</name>
</gene>
<organism evidence="4 5">
    <name type="scientific">Pelagomonas calceolata</name>
    <dbReference type="NCBI Taxonomy" id="35677"/>
    <lineage>
        <taxon>Eukaryota</taxon>
        <taxon>Sar</taxon>
        <taxon>Stramenopiles</taxon>
        <taxon>Ochrophyta</taxon>
        <taxon>Pelagophyceae</taxon>
        <taxon>Pelagomonadales</taxon>
        <taxon>Pelagomonadaceae</taxon>
        <taxon>Pelagomonas</taxon>
    </lineage>
</organism>
<dbReference type="PANTHER" id="PTHR11699">
    <property type="entry name" value="ALDEHYDE DEHYDROGENASE-RELATED"/>
    <property type="match status" value="1"/>
</dbReference>
<dbReference type="FunFam" id="3.40.309.10:FF:000009">
    <property type="entry name" value="Aldehyde dehydrogenase A"/>
    <property type="match status" value="1"/>
</dbReference>
<evidence type="ECO:0000256" key="2">
    <source>
        <dbReference type="ARBA" id="ARBA00023002"/>
    </source>
</evidence>
<evidence type="ECO:0000313" key="4">
    <source>
        <dbReference type="EMBL" id="CAH0375638.1"/>
    </source>
</evidence>
<dbReference type="InterPro" id="IPR016163">
    <property type="entry name" value="Ald_DH_C"/>
</dbReference>
<sequence length="503" mass="52732">MLRAVRARWVHRCRRNMAHFPLFVQNELREAADGATIDIEDPATGAAVATCATAGPADVAAAVDAAKAAWPAWRDVGAKKRATILRNAAQELRRRVPELCDIETRQTGRPRREYQAQLGRVPEWFEYHASLAETTEGAAPNFIGDPDHLCVVQKVPLGVCGLITPFNHPLLIASKKLAPCLATGNTAVVKPSDLAPGSIIRLGEIFAVSGAPPGVVNVLPGGADAATALAAHEAVARVDLTGGTAAGQALGAIAGARAASYGAELAGHAPLLIFDDVDLDQAVAGACFAAFLAAGQTCVSAKRIFVARSIYDEFASRLAKRADALRVGDPFAPETEVGPLVSAKALAAARRFVDESGAEILAGGSEPCAERGYFFRPTVLAGSVDLPCFREECFAPVVCIAPFDDEADAIAKANASAYALGAAVWTRDVGRAHRVASKLHAGVTWVNCHHRNGPDAPWGGFLKSGVGRENGRDSQNAYTASKTLVVRTASEGEDWFGGGARYG</sequence>
<reference evidence="4" key="1">
    <citation type="submission" date="2021-11" db="EMBL/GenBank/DDBJ databases">
        <authorList>
            <consortium name="Genoscope - CEA"/>
            <person name="William W."/>
        </authorList>
    </citation>
    <scope>NUCLEOTIDE SEQUENCE</scope>
</reference>
<dbReference type="OrthoDB" id="310895at2759"/>
<dbReference type="InterPro" id="IPR016162">
    <property type="entry name" value="Ald_DH_N"/>
</dbReference>
<comment type="similarity">
    <text evidence="1">Belongs to the aldehyde dehydrogenase family.</text>
</comment>
<evidence type="ECO:0000259" key="3">
    <source>
        <dbReference type="Pfam" id="PF00171"/>
    </source>
</evidence>
<dbReference type="SUPFAM" id="SSF53720">
    <property type="entry name" value="ALDH-like"/>
    <property type="match status" value="1"/>
</dbReference>
<name>A0A8J2SN44_9STRA</name>
<dbReference type="InterPro" id="IPR016161">
    <property type="entry name" value="Ald_DH/histidinol_DH"/>
</dbReference>
<feature type="domain" description="Aldehyde dehydrogenase" evidence="3">
    <location>
        <begin position="33"/>
        <end position="483"/>
    </location>
</feature>
<accession>A0A8J2SN44</accession>
<proteinExistence type="inferred from homology"/>
<dbReference type="FunFam" id="3.40.605.10:FF:000007">
    <property type="entry name" value="NAD/NADP-dependent betaine aldehyde dehydrogenase"/>
    <property type="match status" value="1"/>
</dbReference>
<dbReference type="Pfam" id="PF00171">
    <property type="entry name" value="Aldedh"/>
    <property type="match status" value="1"/>
</dbReference>
<keyword evidence="2" id="KW-0560">Oxidoreductase</keyword>
<dbReference type="EMBL" id="CAKKNE010000005">
    <property type="protein sequence ID" value="CAH0375638.1"/>
    <property type="molecule type" value="Genomic_DNA"/>
</dbReference>
<keyword evidence="5" id="KW-1185">Reference proteome</keyword>
<dbReference type="InterPro" id="IPR015590">
    <property type="entry name" value="Aldehyde_DH_dom"/>
</dbReference>
<dbReference type="Gene3D" id="3.40.309.10">
    <property type="entry name" value="Aldehyde Dehydrogenase, Chain A, domain 2"/>
    <property type="match status" value="1"/>
</dbReference>
<dbReference type="GO" id="GO:0016620">
    <property type="term" value="F:oxidoreductase activity, acting on the aldehyde or oxo group of donors, NAD or NADP as acceptor"/>
    <property type="evidence" value="ECO:0007669"/>
    <property type="project" value="InterPro"/>
</dbReference>
<evidence type="ECO:0000256" key="1">
    <source>
        <dbReference type="ARBA" id="ARBA00009986"/>
    </source>
</evidence>
<evidence type="ECO:0000313" key="5">
    <source>
        <dbReference type="Proteomes" id="UP000789595"/>
    </source>
</evidence>
<protein>
    <recommendedName>
        <fullName evidence="3">Aldehyde dehydrogenase domain-containing protein</fullName>
    </recommendedName>
</protein>